<evidence type="ECO:0000259" key="4">
    <source>
        <dbReference type="Pfam" id="PF22675"/>
    </source>
</evidence>
<dbReference type="InterPro" id="IPR031121">
    <property type="entry name" value="RIK/BLOM7"/>
</dbReference>
<evidence type="ECO:0000256" key="1">
    <source>
        <dbReference type="ARBA" id="ARBA00070402"/>
    </source>
</evidence>
<dbReference type="Proteomes" id="UP001172457">
    <property type="component" value="Chromosome 1"/>
</dbReference>
<dbReference type="SUPFAM" id="SSF54791">
    <property type="entry name" value="Eukaryotic type KH-domain (KH-domain type I)"/>
    <property type="match status" value="1"/>
</dbReference>
<dbReference type="AlphaFoldDB" id="A0AA38TNW6"/>
<gene>
    <name evidence="6" type="ORF">OSB04_000265</name>
</gene>
<comment type="caution">
    <text evidence="6">The sequence shown here is derived from an EMBL/GenBank/DDBJ whole genome shotgun (WGS) entry which is preliminary data.</text>
</comment>
<dbReference type="Pfam" id="PF22675">
    <property type="entry name" value="KH-I_KHDC4-BBP"/>
    <property type="match status" value="1"/>
</dbReference>
<feature type="compositionally biased region" description="Basic and acidic residues" evidence="3">
    <location>
        <begin position="553"/>
        <end position="567"/>
    </location>
</feature>
<dbReference type="PANTHER" id="PTHR15744">
    <property type="entry name" value="BLOM7"/>
    <property type="match status" value="1"/>
</dbReference>
<organism evidence="6 7">
    <name type="scientific">Centaurea solstitialis</name>
    <name type="common">yellow star-thistle</name>
    <dbReference type="NCBI Taxonomy" id="347529"/>
    <lineage>
        <taxon>Eukaryota</taxon>
        <taxon>Viridiplantae</taxon>
        <taxon>Streptophyta</taxon>
        <taxon>Embryophyta</taxon>
        <taxon>Tracheophyta</taxon>
        <taxon>Spermatophyta</taxon>
        <taxon>Magnoliopsida</taxon>
        <taxon>eudicotyledons</taxon>
        <taxon>Gunneridae</taxon>
        <taxon>Pentapetalae</taxon>
        <taxon>asterids</taxon>
        <taxon>campanulids</taxon>
        <taxon>Asterales</taxon>
        <taxon>Asteraceae</taxon>
        <taxon>Carduoideae</taxon>
        <taxon>Cardueae</taxon>
        <taxon>Centaureinae</taxon>
        <taxon>Centaurea</taxon>
    </lineage>
</organism>
<dbReference type="InterPro" id="IPR036612">
    <property type="entry name" value="KH_dom_type_1_sf"/>
</dbReference>
<dbReference type="PANTHER" id="PTHR15744:SF0">
    <property type="entry name" value="KH HOMOLOGY DOMAIN-CONTAINING PROTEIN 4"/>
    <property type="match status" value="1"/>
</dbReference>
<proteinExistence type="predicted"/>
<name>A0AA38TNW6_9ASTR</name>
<dbReference type="InterPro" id="IPR056149">
    <property type="entry name" value="PRP5/DDX46/KHDC4_KH"/>
</dbReference>
<feature type="domain" description="KHDC4/BBP-like KH-domain type I" evidence="4">
    <location>
        <begin position="222"/>
        <end position="295"/>
    </location>
</feature>
<protein>
    <recommendedName>
        <fullName evidence="1">Protein RIK</fullName>
    </recommendedName>
    <alternativeName>
        <fullName evidence="2">Rough sheath 2-interacting KH domain protein</fullName>
    </alternativeName>
</protein>
<feature type="compositionally biased region" description="Acidic residues" evidence="3">
    <location>
        <begin position="524"/>
        <end position="536"/>
    </location>
</feature>
<dbReference type="InterPro" id="IPR055256">
    <property type="entry name" value="KH_1_KHDC4/BBP-like"/>
</dbReference>
<evidence type="ECO:0000256" key="3">
    <source>
        <dbReference type="SAM" id="MobiDB-lite"/>
    </source>
</evidence>
<dbReference type="Gene3D" id="3.30.1370.10">
    <property type="entry name" value="K Homology domain, type 1"/>
    <property type="match status" value="2"/>
</dbReference>
<evidence type="ECO:0000313" key="6">
    <source>
        <dbReference type="EMBL" id="KAJ9564299.1"/>
    </source>
</evidence>
<feature type="region of interest" description="Disordered" evidence="3">
    <location>
        <begin position="1"/>
        <end position="33"/>
    </location>
</feature>
<dbReference type="GO" id="GO:0005634">
    <property type="term" value="C:nucleus"/>
    <property type="evidence" value="ECO:0007669"/>
    <property type="project" value="InterPro"/>
</dbReference>
<feature type="domain" description="ATP-dependent RNA helicase PRP5/DDX46/KHDC4 KH" evidence="5">
    <location>
        <begin position="112"/>
        <end position="201"/>
    </location>
</feature>
<dbReference type="GO" id="GO:0003723">
    <property type="term" value="F:RNA binding"/>
    <property type="evidence" value="ECO:0007669"/>
    <property type="project" value="InterPro"/>
</dbReference>
<feature type="compositionally biased region" description="Polar residues" evidence="3">
    <location>
        <begin position="464"/>
        <end position="475"/>
    </location>
</feature>
<feature type="compositionally biased region" description="Pro residues" evidence="3">
    <location>
        <begin position="477"/>
        <end position="491"/>
    </location>
</feature>
<feature type="compositionally biased region" description="Low complexity" evidence="3">
    <location>
        <begin position="420"/>
        <end position="429"/>
    </location>
</feature>
<accession>A0AA38TNW6</accession>
<reference evidence="6" key="1">
    <citation type="submission" date="2023-03" db="EMBL/GenBank/DDBJ databases">
        <title>Chromosome-scale reference genome and RAD-based genetic map of yellow starthistle (Centaurea solstitialis) reveal putative structural variation and QTLs associated with invader traits.</title>
        <authorList>
            <person name="Reatini B."/>
            <person name="Cang F.A."/>
            <person name="Jiang Q."/>
            <person name="Mckibben M.T.W."/>
            <person name="Barker M.S."/>
            <person name="Rieseberg L.H."/>
            <person name="Dlugosch K.M."/>
        </authorList>
    </citation>
    <scope>NUCLEOTIDE SEQUENCE</scope>
    <source>
        <strain evidence="6">CAN-66</strain>
        <tissue evidence="6">Leaf</tissue>
    </source>
</reference>
<evidence type="ECO:0000259" key="5">
    <source>
        <dbReference type="Pfam" id="PF23469"/>
    </source>
</evidence>
<dbReference type="Pfam" id="PF23469">
    <property type="entry name" value="KH_12"/>
    <property type="match status" value="1"/>
</dbReference>
<evidence type="ECO:0000256" key="2">
    <source>
        <dbReference type="ARBA" id="ARBA00081001"/>
    </source>
</evidence>
<feature type="region of interest" description="Disordered" evidence="3">
    <location>
        <begin position="420"/>
        <end position="567"/>
    </location>
</feature>
<dbReference type="EMBL" id="JARYMX010000001">
    <property type="protein sequence ID" value="KAJ9564299.1"/>
    <property type="molecule type" value="Genomic_DNA"/>
</dbReference>
<dbReference type="FunFam" id="3.30.1370.10:FF:000037">
    <property type="entry name" value="KH domain protein"/>
    <property type="match status" value="1"/>
</dbReference>
<evidence type="ECO:0000313" key="7">
    <source>
        <dbReference type="Proteomes" id="UP001172457"/>
    </source>
</evidence>
<keyword evidence="7" id="KW-1185">Reference proteome</keyword>
<sequence>MTEDDCATISMPESKPATDSSVTKQRKKRKWDQPAESLVSAGVAVPGVLPLGNMGSLMGITHPGVVPVSSASLITHLTASYGHLQQGLVPSMQQHAISLAQKIQPKIQEELIAREIVINDAESSVRYKLTKRQTQEEIQKCTGAIVITRGKYRPPNAPSDGEKPLYLHVSAGTHLETTADRIKAVDQAAAMVEEILKQGAVTNGLKVIQPFSTCVFLGFEPDPSLNIIARIRGPNDQYVNHIMHETGSTVLLRGRGSGNSGSLNSEEQQPLHLFLSSSNPKSLEHAKLLAENLLDTICAECGASRVSSCKVYGAVPPPQHLLAGVPNPSVGLESTPKISANSTSTIDFIRPPTTPLVTPPGPTTVLSHTTAPPSLGGLNPVINPQSSLSHGTSYNGYGGIYPQVTPLQQVALALRQSTSPITSTVSPTPKFGDKTSSTYSEKERRPPQKRKFQELPVAAEGTAKTHQLVQPSSNGMMPPPPRAMPPPPPKFNSPSPATKVVGGNSANKSETKPVPETLISLMEYGDEDDDIEEPTEEPVRNDSKPLTASRSCPDCKKDDFIGADAKN</sequence>